<evidence type="ECO:0000313" key="1">
    <source>
        <dbReference type="EMBL" id="MBX13544.1"/>
    </source>
</evidence>
<sequence>MGRLYQMVLLLYPLMDFFHHYSVKVNHILVLFVISPSNCAFCFY</sequence>
<accession>A0A2P2L6F3</accession>
<protein>
    <submittedName>
        <fullName evidence="1">Uncharacterized protein</fullName>
    </submittedName>
</protein>
<dbReference type="AlphaFoldDB" id="A0A2P2L6F3"/>
<reference evidence="1" key="1">
    <citation type="submission" date="2018-02" db="EMBL/GenBank/DDBJ databases">
        <title>Rhizophora mucronata_Transcriptome.</title>
        <authorList>
            <person name="Meera S.P."/>
            <person name="Sreeshan A."/>
            <person name="Augustine A."/>
        </authorList>
    </citation>
    <scope>NUCLEOTIDE SEQUENCE</scope>
    <source>
        <tissue evidence="1">Leaf</tissue>
    </source>
</reference>
<organism evidence="1">
    <name type="scientific">Rhizophora mucronata</name>
    <name type="common">Asiatic mangrove</name>
    <dbReference type="NCBI Taxonomy" id="61149"/>
    <lineage>
        <taxon>Eukaryota</taxon>
        <taxon>Viridiplantae</taxon>
        <taxon>Streptophyta</taxon>
        <taxon>Embryophyta</taxon>
        <taxon>Tracheophyta</taxon>
        <taxon>Spermatophyta</taxon>
        <taxon>Magnoliopsida</taxon>
        <taxon>eudicotyledons</taxon>
        <taxon>Gunneridae</taxon>
        <taxon>Pentapetalae</taxon>
        <taxon>rosids</taxon>
        <taxon>fabids</taxon>
        <taxon>Malpighiales</taxon>
        <taxon>Rhizophoraceae</taxon>
        <taxon>Rhizophora</taxon>
    </lineage>
</organism>
<dbReference type="EMBL" id="GGEC01033060">
    <property type="protein sequence ID" value="MBX13544.1"/>
    <property type="molecule type" value="Transcribed_RNA"/>
</dbReference>
<name>A0A2P2L6F3_RHIMU</name>
<proteinExistence type="predicted"/>